<dbReference type="EC" id="3.5.1.4" evidence="3"/>
<dbReference type="PATRIC" id="fig|1072256.5.peg.331"/>
<accession>A0A0G3HEG1</accession>
<dbReference type="STRING" id="1072256.CUTER_01710"/>
<protein>
    <recommendedName>
        <fullName evidence="3">amidase</fullName>
        <ecNumber evidence="3">3.5.1.4</ecNumber>
    </recommendedName>
</protein>
<dbReference type="GO" id="GO:0004040">
    <property type="term" value="F:amidase activity"/>
    <property type="evidence" value="ECO:0007669"/>
    <property type="project" value="UniProtKB-EC"/>
</dbReference>
<dbReference type="InterPro" id="IPR023631">
    <property type="entry name" value="Amidase_dom"/>
</dbReference>
<dbReference type="Gene3D" id="3.90.1300.10">
    <property type="entry name" value="Amidase signature (AS) domain"/>
    <property type="match status" value="1"/>
</dbReference>
<evidence type="ECO:0000313" key="6">
    <source>
        <dbReference type="Proteomes" id="UP000035548"/>
    </source>
</evidence>
<dbReference type="InterPro" id="IPR020556">
    <property type="entry name" value="Amidase_CS"/>
</dbReference>
<feature type="domain" description="Amidase" evidence="4">
    <location>
        <begin position="9"/>
        <end position="411"/>
    </location>
</feature>
<keyword evidence="6" id="KW-1185">Reference proteome</keyword>
<dbReference type="Pfam" id="PF01425">
    <property type="entry name" value="Amidase"/>
    <property type="match status" value="1"/>
</dbReference>
<comment type="similarity">
    <text evidence="2">Belongs to the amidase family.</text>
</comment>
<proteinExistence type="inferred from homology"/>
<dbReference type="PROSITE" id="PS00571">
    <property type="entry name" value="AMIDASES"/>
    <property type="match status" value="1"/>
</dbReference>
<keyword evidence="5" id="KW-0808">Transferase</keyword>
<name>A0A0G3HEG1_9CORY</name>
<dbReference type="InterPro" id="IPR000120">
    <property type="entry name" value="Amidase"/>
</dbReference>
<gene>
    <name evidence="5" type="ORF">CUTER_01710</name>
</gene>
<evidence type="ECO:0000256" key="1">
    <source>
        <dbReference type="ARBA" id="ARBA00001311"/>
    </source>
</evidence>
<dbReference type="SUPFAM" id="SSF75304">
    <property type="entry name" value="Amidase signature (AS) enzymes"/>
    <property type="match status" value="1"/>
</dbReference>
<dbReference type="PANTHER" id="PTHR11895:SF7">
    <property type="entry name" value="GLUTAMYL-TRNA(GLN) AMIDOTRANSFERASE SUBUNIT A, MITOCHONDRIAL"/>
    <property type="match status" value="1"/>
</dbReference>
<dbReference type="PANTHER" id="PTHR11895">
    <property type="entry name" value="TRANSAMIDASE"/>
    <property type="match status" value="1"/>
</dbReference>
<evidence type="ECO:0000259" key="4">
    <source>
        <dbReference type="Pfam" id="PF01425"/>
    </source>
</evidence>
<dbReference type="OrthoDB" id="5175573at2"/>
<sequence>MKHSVRATIDATIDTIRGANISLNAVGTDLYAQAQARADELDHLPAAQRGRLHGLPIAVKEEFDIAGVPTTYGTATHATPAAADCEVITRLRAAGAVVVCTTRMPEFGAWPATESHAGGITRNPLDLSRTPGGSSGGSAALVAAGAVPVALGSDGGGSLRIPAAHCGLVALKPSRGLIPTDPYPDLWCTLGTGGALARSVDDLASVLSVMADKDLQPRTASALTVAWTTRSTTPTARAHRYHRRAVAGAVNTMQALGHSVHRYDGSLPDPTSAFVPQFLRGLSDEVHRVDRPELAEPRTRRLAALGTHLPASILTRAIRTGKDLKERIDRIFDDADVLMLPTVATRPAQAGSFLHRGALSSMAGSVPSVAYTALFNVTGHPAAAVPMGVAADGLPVSVQVVGPHGADDIVLAVAAQLMDQVIPAERASVA</sequence>
<organism evidence="5 6">
    <name type="scientific">Corynebacterium uterequi</name>
    <dbReference type="NCBI Taxonomy" id="1072256"/>
    <lineage>
        <taxon>Bacteria</taxon>
        <taxon>Bacillati</taxon>
        <taxon>Actinomycetota</taxon>
        <taxon>Actinomycetes</taxon>
        <taxon>Mycobacteriales</taxon>
        <taxon>Corynebacteriaceae</taxon>
        <taxon>Corynebacterium</taxon>
    </lineage>
</organism>
<keyword evidence="5" id="KW-0378">Hydrolase</keyword>
<comment type="catalytic activity">
    <reaction evidence="1">
        <text>a monocarboxylic acid amide + H2O = a monocarboxylate + NH4(+)</text>
        <dbReference type="Rhea" id="RHEA:12020"/>
        <dbReference type="ChEBI" id="CHEBI:15377"/>
        <dbReference type="ChEBI" id="CHEBI:28938"/>
        <dbReference type="ChEBI" id="CHEBI:35757"/>
        <dbReference type="ChEBI" id="CHEBI:83628"/>
        <dbReference type="EC" id="3.5.1.4"/>
    </reaction>
</comment>
<dbReference type="RefSeq" id="WP_052843977.1">
    <property type="nucleotide sequence ID" value="NZ_CP011546.1"/>
</dbReference>
<dbReference type="Proteomes" id="UP000035548">
    <property type="component" value="Chromosome"/>
</dbReference>
<dbReference type="AlphaFoldDB" id="A0A0G3HEG1"/>
<reference evidence="5 6" key="1">
    <citation type="journal article" date="2015" name="Genome Announc.">
        <title>Virulence Factor Genes Detected in the Complete Genome Sequence of Corynebacterium uterequi DSM 45634, Isolated from the Uterus of a Maiden Mare.</title>
        <authorList>
            <person name="Ruckert C."/>
            <person name="Kriete M."/>
            <person name="Jaenicke S."/>
            <person name="Winkler A."/>
            <person name="Tauch A."/>
        </authorList>
    </citation>
    <scope>NUCLEOTIDE SEQUENCE [LARGE SCALE GENOMIC DNA]</scope>
    <source>
        <strain evidence="5 6">DSM 45634</strain>
    </source>
</reference>
<dbReference type="EMBL" id="CP011546">
    <property type="protein sequence ID" value="AKK10358.1"/>
    <property type="molecule type" value="Genomic_DNA"/>
</dbReference>
<evidence type="ECO:0000256" key="2">
    <source>
        <dbReference type="ARBA" id="ARBA00009199"/>
    </source>
</evidence>
<evidence type="ECO:0000256" key="3">
    <source>
        <dbReference type="ARBA" id="ARBA00012922"/>
    </source>
</evidence>
<dbReference type="GO" id="GO:0016740">
    <property type="term" value="F:transferase activity"/>
    <property type="evidence" value="ECO:0007669"/>
    <property type="project" value="UniProtKB-KW"/>
</dbReference>
<dbReference type="KEGG" id="cut:CUTER_01710"/>
<evidence type="ECO:0000313" key="5">
    <source>
        <dbReference type="EMBL" id="AKK10358.1"/>
    </source>
</evidence>
<reference evidence="6" key="2">
    <citation type="submission" date="2015-05" db="EMBL/GenBank/DDBJ databases">
        <title>Complete genome sequence of Corynebacterium uterequi DSM 45634, isolated from the uterus of a maiden mare.</title>
        <authorList>
            <person name="Ruckert C."/>
            <person name="Albersmeier A."/>
            <person name="Winkler A."/>
            <person name="Tauch A."/>
        </authorList>
    </citation>
    <scope>NUCLEOTIDE SEQUENCE [LARGE SCALE GENOMIC DNA]</scope>
    <source>
        <strain evidence="6">DSM 45634</strain>
    </source>
</reference>
<dbReference type="InterPro" id="IPR036928">
    <property type="entry name" value="AS_sf"/>
</dbReference>